<dbReference type="HOGENOM" id="CLU_037162_20_3_10"/>
<dbReference type="InterPro" id="IPR000086">
    <property type="entry name" value="NUDIX_hydrolase_dom"/>
</dbReference>
<keyword evidence="5" id="KW-1185">Reference proteome</keyword>
<dbReference type="PROSITE" id="PS00893">
    <property type="entry name" value="NUDIX_BOX"/>
    <property type="match status" value="1"/>
</dbReference>
<dbReference type="Pfam" id="PF00293">
    <property type="entry name" value="NUDIX"/>
    <property type="match status" value="1"/>
</dbReference>
<dbReference type="PRINTS" id="PR00502">
    <property type="entry name" value="NUDIXFAMILY"/>
</dbReference>
<dbReference type="eggNOG" id="COG1051">
    <property type="taxonomic scope" value="Bacteria"/>
</dbReference>
<dbReference type="OrthoDB" id="9786141at2"/>
<dbReference type="InterPro" id="IPR015797">
    <property type="entry name" value="NUDIX_hydrolase-like_dom_sf"/>
</dbReference>
<dbReference type="InterPro" id="IPR020476">
    <property type="entry name" value="Nudix_hydrolase"/>
</dbReference>
<dbReference type="KEGG" id="cte:CT0931"/>
<dbReference type="PANTHER" id="PTHR43736">
    <property type="entry name" value="ADP-RIBOSE PYROPHOSPHATASE"/>
    <property type="match status" value="1"/>
</dbReference>
<dbReference type="PROSITE" id="PS51462">
    <property type="entry name" value="NUDIX"/>
    <property type="match status" value="1"/>
</dbReference>
<dbReference type="EMBL" id="AE006470">
    <property type="protein sequence ID" value="AAM72166.1"/>
    <property type="molecule type" value="Genomic_DNA"/>
</dbReference>
<gene>
    <name evidence="4" type="ordered locus">CT0931</name>
</gene>
<dbReference type="InterPro" id="IPR020084">
    <property type="entry name" value="NUDIX_hydrolase_CS"/>
</dbReference>
<dbReference type="AlphaFoldDB" id="Q8KDW3"/>
<protein>
    <submittedName>
        <fullName evidence="4">Nudix/MutT family protein</fullName>
    </submittedName>
</protein>
<keyword evidence="1 2" id="KW-0378">Hydrolase</keyword>
<evidence type="ECO:0000259" key="3">
    <source>
        <dbReference type="PROSITE" id="PS51462"/>
    </source>
</evidence>
<evidence type="ECO:0000256" key="2">
    <source>
        <dbReference type="RuleBase" id="RU003476"/>
    </source>
</evidence>
<comment type="similarity">
    <text evidence="2">Belongs to the Nudix hydrolase family.</text>
</comment>
<evidence type="ECO:0000313" key="4">
    <source>
        <dbReference type="EMBL" id="AAM72166.1"/>
    </source>
</evidence>
<dbReference type="EnsemblBacteria" id="AAM72166">
    <property type="protein sequence ID" value="AAM72166"/>
    <property type="gene ID" value="CT0931"/>
</dbReference>
<accession>Q8KDW3</accession>
<dbReference type="GO" id="GO:0016787">
    <property type="term" value="F:hydrolase activity"/>
    <property type="evidence" value="ECO:0007669"/>
    <property type="project" value="UniProtKB-KW"/>
</dbReference>
<dbReference type="PANTHER" id="PTHR43736:SF1">
    <property type="entry name" value="DIHYDRONEOPTERIN TRIPHOSPHATE DIPHOSPHATASE"/>
    <property type="match status" value="1"/>
</dbReference>
<dbReference type="CDD" id="cd02883">
    <property type="entry name" value="NUDIX_Hydrolase"/>
    <property type="match status" value="1"/>
</dbReference>
<organism evidence="4 5">
    <name type="scientific">Chlorobaculum tepidum (strain ATCC 49652 / DSM 12025 / NBRC 103806 / TLS)</name>
    <name type="common">Chlorobium tepidum</name>
    <dbReference type="NCBI Taxonomy" id="194439"/>
    <lineage>
        <taxon>Bacteria</taxon>
        <taxon>Pseudomonadati</taxon>
        <taxon>Chlorobiota</taxon>
        <taxon>Chlorobiia</taxon>
        <taxon>Chlorobiales</taxon>
        <taxon>Chlorobiaceae</taxon>
        <taxon>Chlorobaculum</taxon>
    </lineage>
</organism>
<dbReference type="SUPFAM" id="SSF55811">
    <property type="entry name" value="Nudix"/>
    <property type="match status" value="1"/>
</dbReference>
<evidence type="ECO:0000313" key="5">
    <source>
        <dbReference type="Proteomes" id="UP000001007"/>
    </source>
</evidence>
<dbReference type="Gene3D" id="3.90.79.10">
    <property type="entry name" value="Nucleoside Triphosphate Pyrophosphohydrolase"/>
    <property type="match status" value="1"/>
</dbReference>
<name>Q8KDW3_CHLTE</name>
<feature type="domain" description="Nudix hydrolase" evidence="3">
    <location>
        <begin position="3"/>
        <end position="133"/>
    </location>
</feature>
<sequence>MLMPKATVGAIIHPSESERSTILLTRRNVNPFKDHWCLPGGHIDDYESVENAVVREVKEETNLDFAPETFVGWFEEIFPEHNFHAVALVFAGTGSGALQSQPEEVADMAWFALDDALSMPIAFTHNLVLQHYARSLEK</sequence>
<proteinExistence type="inferred from homology"/>
<evidence type="ECO:0000256" key="1">
    <source>
        <dbReference type="ARBA" id="ARBA00022801"/>
    </source>
</evidence>
<dbReference type="STRING" id="194439.CT0931"/>
<reference evidence="4 5" key="1">
    <citation type="journal article" date="2002" name="Proc. Natl. Acad. Sci. U.S.A.">
        <title>The complete genome sequence of Chlorobium tepidum TLS, a photosynthetic, anaerobic, green-sulfur bacterium.</title>
        <authorList>
            <person name="Eisen J.A."/>
            <person name="Nelson K.E."/>
            <person name="Paulsen I.T."/>
            <person name="Heidelberg J.F."/>
            <person name="Wu M."/>
            <person name="Dodson R.J."/>
            <person name="Deboy R."/>
            <person name="Gwinn M.L."/>
            <person name="Nelson W.C."/>
            <person name="Haft D.H."/>
            <person name="Hickey E.K."/>
            <person name="Peterson J.D."/>
            <person name="Durkin A.S."/>
            <person name="Kolonay J.L."/>
            <person name="Yang F."/>
            <person name="Holt I."/>
            <person name="Umayam L.A."/>
            <person name="Mason T."/>
            <person name="Brenner M."/>
            <person name="Shea T.P."/>
            <person name="Parksey D."/>
            <person name="Nierman W.C."/>
            <person name="Feldblyum T.V."/>
            <person name="Hansen C.L."/>
            <person name="Craven M.B."/>
            <person name="Radune D."/>
            <person name="Vamathevan J."/>
            <person name="Khouri H."/>
            <person name="White O."/>
            <person name="Gruber T.M."/>
            <person name="Ketchum K.A."/>
            <person name="Venter J.C."/>
            <person name="Tettelin H."/>
            <person name="Bryant D.A."/>
            <person name="Fraser C.M."/>
        </authorList>
    </citation>
    <scope>NUCLEOTIDE SEQUENCE [LARGE SCALE GENOMIC DNA]</scope>
    <source>
        <strain evidence="5">ATCC 49652 / DSM 12025 / NBRC 103806 / TLS</strain>
    </source>
</reference>
<dbReference type="Proteomes" id="UP000001007">
    <property type="component" value="Chromosome"/>
</dbReference>